<feature type="transmembrane region" description="Helical" evidence="1">
    <location>
        <begin position="107"/>
        <end position="131"/>
    </location>
</feature>
<organism evidence="3 4">
    <name type="scientific">Rhodococcoides trifolii</name>
    <dbReference type="NCBI Taxonomy" id="908250"/>
    <lineage>
        <taxon>Bacteria</taxon>
        <taxon>Bacillati</taxon>
        <taxon>Actinomycetota</taxon>
        <taxon>Actinomycetes</taxon>
        <taxon>Mycobacteriales</taxon>
        <taxon>Nocardiaceae</taxon>
        <taxon>Rhodococcoides</taxon>
    </lineage>
</organism>
<keyword evidence="1" id="KW-0472">Membrane</keyword>
<evidence type="ECO:0000313" key="3">
    <source>
        <dbReference type="EMBL" id="GGG17964.1"/>
    </source>
</evidence>
<dbReference type="AlphaFoldDB" id="A0A917G1B2"/>
<feature type="transmembrane region" description="Helical" evidence="1">
    <location>
        <begin position="6"/>
        <end position="24"/>
    </location>
</feature>
<feature type="transmembrane region" description="Helical" evidence="1">
    <location>
        <begin position="206"/>
        <end position="225"/>
    </location>
</feature>
<dbReference type="PANTHER" id="PTHR39430:SF1">
    <property type="entry name" value="PROTEASE"/>
    <property type="match status" value="1"/>
</dbReference>
<dbReference type="GO" id="GO:0080120">
    <property type="term" value="P:CAAX-box protein maturation"/>
    <property type="evidence" value="ECO:0007669"/>
    <property type="project" value="UniProtKB-ARBA"/>
</dbReference>
<evidence type="ECO:0000256" key="1">
    <source>
        <dbReference type="SAM" id="Phobius"/>
    </source>
</evidence>
<keyword evidence="4" id="KW-1185">Reference proteome</keyword>
<comment type="caution">
    <text evidence="3">The sequence shown here is derived from an EMBL/GenBank/DDBJ whole genome shotgun (WGS) entry which is preliminary data.</text>
</comment>
<name>A0A917G1B2_9NOCA</name>
<dbReference type="Proteomes" id="UP000654257">
    <property type="component" value="Unassembled WGS sequence"/>
</dbReference>
<protein>
    <recommendedName>
        <fullName evidence="2">CAAX prenyl protease 2/Lysostaphin resistance protein A-like domain-containing protein</fullName>
    </recommendedName>
</protein>
<dbReference type="GO" id="GO:0004175">
    <property type="term" value="F:endopeptidase activity"/>
    <property type="evidence" value="ECO:0007669"/>
    <property type="project" value="UniProtKB-ARBA"/>
</dbReference>
<dbReference type="Pfam" id="PF02517">
    <property type="entry name" value="Rce1-like"/>
    <property type="match status" value="1"/>
</dbReference>
<reference evidence="3" key="2">
    <citation type="submission" date="2020-09" db="EMBL/GenBank/DDBJ databases">
        <authorList>
            <person name="Sun Q."/>
            <person name="Sedlacek I."/>
        </authorList>
    </citation>
    <scope>NUCLEOTIDE SEQUENCE</scope>
    <source>
        <strain evidence="3">CCM 7905</strain>
    </source>
</reference>
<keyword evidence="1" id="KW-0812">Transmembrane</keyword>
<dbReference type="InterPro" id="IPR003675">
    <property type="entry name" value="Rce1/LyrA-like_dom"/>
</dbReference>
<evidence type="ECO:0000313" key="4">
    <source>
        <dbReference type="Proteomes" id="UP000654257"/>
    </source>
</evidence>
<reference evidence="3" key="1">
    <citation type="journal article" date="2014" name="Int. J. Syst. Evol. Microbiol.">
        <title>Complete genome sequence of Corynebacterium casei LMG S-19264T (=DSM 44701T), isolated from a smear-ripened cheese.</title>
        <authorList>
            <consortium name="US DOE Joint Genome Institute (JGI-PGF)"/>
            <person name="Walter F."/>
            <person name="Albersmeier A."/>
            <person name="Kalinowski J."/>
            <person name="Ruckert C."/>
        </authorList>
    </citation>
    <scope>NUCLEOTIDE SEQUENCE</scope>
    <source>
        <strain evidence="3">CCM 7905</strain>
    </source>
</reference>
<dbReference type="RefSeq" id="WP_188546091.1">
    <property type="nucleotide sequence ID" value="NZ_BMCU01000003.1"/>
</dbReference>
<feature type="transmembrane region" description="Helical" evidence="1">
    <location>
        <begin position="137"/>
        <end position="153"/>
    </location>
</feature>
<proteinExistence type="predicted"/>
<gene>
    <name evidence="3" type="ORF">GCM10007304_35070</name>
</gene>
<dbReference type="PANTHER" id="PTHR39430">
    <property type="entry name" value="MEMBRANE-ASSOCIATED PROTEASE-RELATED"/>
    <property type="match status" value="1"/>
</dbReference>
<accession>A0A917G1B2</accession>
<feature type="transmembrane region" description="Helical" evidence="1">
    <location>
        <begin position="160"/>
        <end position="179"/>
    </location>
</feature>
<feature type="transmembrane region" description="Helical" evidence="1">
    <location>
        <begin position="44"/>
        <end position="67"/>
    </location>
</feature>
<dbReference type="EMBL" id="BMCU01000003">
    <property type="protein sequence ID" value="GGG17964.1"/>
    <property type="molecule type" value="Genomic_DNA"/>
</dbReference>
<keyword evidence="1" id="KW-1133">Transmembrane helix</keyword>
<feature type="domain" description="CAAX prenyl protease 2/Lysostaphin resistance protein A-like" evidence="2">
    <location>
        <begin position="85"/>
        <end position="171"/>
    </location>
</feature>
<sequence length="241" mass="24659">MDMQDTTTLVVGIASVAIAGVALATRRQRTDLGLRPAGRLGVDLTRGAVVGLSGLLVLWLTVVVTGLAHAGPFGGREGLAASAGVIGFFAVLFLIEEVVFRGLGTGGLAAFVGLWPATIVVNVLVALAYAFNDASSVLAVVSQILSNLVLGAARIRTGRIWAGLALKIAWNGGMIALGWPDSDFRLDVPLVGIRLDGPTWLTGGDFGAEASLVGIVLLGLLLLAARQALRPTTTSSAAAKP</sequence>
<evidence type="ECO:0000259" key="2">
    <source>
        <dbReference type="Pfam" id="PF02517"/>
    </source>
</evidence>
<feature type="transmembrane region" description="Helical" evidence="1">
    <location>
        <begin position="79"/>
        <end position="95"/>
    </location>
</feature>